<reference evidence="6" key="2">
    <citation type="submission" date="2023-06" db="EMBL/GenBank/DDBJ databases">
        <authorList>
            <person name="Kobayashi Y."/>
            <person name="Kayamori A."/>
            <person name="Aoki K."/>
            <person name="Shiwa Y."/>
            <person name="Fujita N."/>
            <person name="Sugita T."/>
            <person name="Iwasaki W."/>
            <person name="Tanaka N."/>
            <person name="Takashima M."/>
        </authorList>
    </citation>
    <scope>NUCLEOTIDE SEQUENCE</scope>
    <source>
        <strain evidence="6">HIS016</strain>
    </source>
</reference>
<keyword evidence="2" id="KW-0479">Metal-binding</keyword>
<keyword evidence="7" id="KW-1185">Reference proteome</keyword>
<dbReference type="AlphaFoldDB" id="A0AAD3TXV7"/>
<comment type="caution">
    <text evidence="6">The sequence shown here is derived from an EMBL/GenBank/DDBJ whole genome shotgun (WGS) entry which is preliminary data.</text>
</comment>
<dbReference type="InterPro" id="IPR003829">
    <property type="entry name" value="Pirin_N_dom"/>
</dbReference>
<feature type="binding site" evidence="2">
    <location>
        <position position="125"/>
    </location>
    <ligand>
        <name>Fe cation</name>
        <dbReference type="ChEBI" id="CHEBI:24875"/>
    </ligand>
</feature>
<dbReference type="InterPro" id="IPR014710">
    <property type="entry name" value="RmlC-like_jellyroll"/>
</dbReference>
<sequence length="332" mass="35815">MQASLRRASLPRALSRGLATAAEASASKISRTVQRTRWAERVGDKGPVIHAALRPSDKCSPFLLLDYASMPRGTGFPDHPHRGLTTVSQILQGQWAHEDFLGNAGTLQPGEVQWMTAGRGIVHAEMPVFERPDAVDPLALQLWVDIPTEHKMDPPSYLGIAADEIPVARPSEGIEVGVISGECDGVVNAKRDVALGGTWWLDIKFTKPASMWQPIPEGWTAFIYVVDGVLQIHDGAPVDEQNTAILTKDAGQNGVLLRLPADAGPTRAALFAGPPLDQVAFTRGPFVMTNKTDAYAAVDDFNAARNGFENADSWQSKIGGGRKIRFPNIGIV</sequence>
<protein>
    <recommendedName>
        <fullName evidence="8">RmlC-like cupin</fullName>
    </recommendedName>
</protein>
<gene>
    <name evidence="6" type="primary">PRN1</name>
    <name evidence="6" type="ORF">CspeluHIS016_0602000</name>
</gene>
<feature type="binding site" evidence="2">
    <location>
        <position position="79"/>
    </location>
    <ligand>
        <name>Fe cation</name>
        <dbReference type="ChEBI" id="CHEBI:24875"/>
    </ligand>
</feature>
<feature type="binding site" evidence="2">
    <location>
        <position position="123"/>
    </location>
    <ligand>
        <name>Fe cation</name>
        <dbReference type="ChEBI" id="CHEBI:24875"/>
    </ligand>
</feature>
<dbReference type="Pfam" id="PF02678">
    <property type="entry name" value="Pirin"/>
    <property type="match status" value="1"/>
</dbReference>
<dbReference type="InterPro" id="IPR011051">
    <property type="entry name" value="RmlC_Cupin_sf"/>
</dbReference>
<accession>A0AAD3TXV7</accession>
<evidence type="ECO:0000256" key="2">
    <source>
        <dbReference type="PIRSR" id="PIRSR006232-1"/>
    </source>
</evidence>
<dbReference type="GO" id="GO:0046872">
    <property type="term" value="F:metal ion binding"/>
    <property type="evidence" value="ECO:0007669"/>
    <property type="project" value="UniProtKB-KW"/>
</dbReference>
<evidence type="ECO:0008006" key="8">
    <source>
        <dbReference type="Google" id="ProtNLM"/>
    </source>
</evidence>
<evidence type="ECO:0000259" key="5">
    <source>
        <dbReference type="Pfam" id="PF05726"/>
    </source>
</evidence>
<dbReference type="InterPro" id="IPR012093">
    <property type="entry name" value="Pirin"/>
</dbReference>
<dbReference type="CDD" id="cd02247">
    <property type="entry name" value="cupin_pirin_C"/>
    <property type="match status" value="1"/>
</dbReference>
<organism evidence="6 7">
    <name type="scientific">Cutaneotrichosporon spelunceum</name>
    <dbReference type="NCBI Taxonomy" id="1672016"/>
    <lineage>
        <taxon>Eukaryota</taxon>
        <taxon>Fungi</taxon>
        <taxon>Dikarya</taxon>
        <taxon>Basidiomycota</taxon>
        <taxon>Agaricomycotina</taxon>
        <taxon>Tremellomycetes</taxon>
        <taxon>Trichosporonales</taxon>
        <taxon>Trichosporonaceae</taxon>
        <taxon>Cutaneotrichosporon</taxon>
    </lineage>
</organism>
<comment type="cofactor">
    <cofactor evidence="2">
        <name>Fe cation</name>
        <dbReference type="ChEBI" id="CHEBI:24875"/>
    </cofactor>
    <text evidence="2">Binds 1 Fe cation per subunit.</text>
</comment>
<evidence type="ECO:0000256" key="3">
    <source>
        <dbReference type="RuleBase" id="RU003457"/>
    </source>
</evidence>
<proteinExistence type="inferred from homology"/>
<dbReference type="CDD" id="cd02909">
    <property type="entry name" value="cupin_pirin_N"/>
    <property type="match status" value="1"/>
</dbReference>
<dbReference type="PANTHER" id="PTHR13903:SF8">
    <property type="entry name" value="PIRIN"/>
    <property type="match status" value="1"/>
</dbReference>
<feature type="domain" description="Pirin N-terminal" evidence="4">
    <location>
        <begin position="57"/>
        <end position="144"/>
    </location>
</feature>
<dbReference type="EMBL" id="BTCM01000006">
    <property type="protein sequence ID" value="GMK58758.1"/>
    <property type="molecule type" value="Genomic_DNA"/>
</dbReference>
<evidence type="ECO:0000256" key="1">
    <source>
        <dbReference type="ARBA" id="ARBA00008416"/>
    </source>
</evidence>
<dbReference type="Gene3D" id="2.60.120.10">
    <property type="entry name" value="Jelly Rolls"/>
    <property type="match status" value="2"/>
</dbReference>
<dbReference type="PANTHER" id="PTHR13903">
    <property type="entry name" value="PIRIN-RELATED"/>
    <property type="match status" value="1"/>
</dbReference>
<reference evidence="6" key="1">
    <citation type="journal article" date="2023" name="BMC Genomics">
        <title>Chromosome-level genome assemblies of Cutaneotrichosporon spp. (Trichosporonales, Basidiomycota) reveal imbalanced evolution between nucleotide sequences and chromosome synteny.</title>
        <authorList>
            <person name="Kobayashi Y."/>
            <person name="Kayamori A."/>
            <person name="Aoki K."/>
            <person name="Shiwa Y."/>
            <person name="Matsutani M."/>
            <person name="Fujita N."/>
            <person name="Sugita T."/>
            <person name="Iwasaki W."/>
            <person name="Tanaka N."/>
            <person name="Takashima M."/>
        </authorList>
    </citation>
    <scope>NUCLEOTIDE SEQUENCE</scope>
    <source>
        <strain evidence="6">HIS016</strain>
    </source>
</reference>
<evidence type="ECO:0000313" key="6">
    <source>
        <dbReference type="EMBL" id="GMK58758.1"/>
    </source>
</evidence>
<dbReference type="Pfam" id="PF05726">
    <property type="entry name" value="Pirin_C"/>
    <property type="match status" value="1"/>
</dbReference>
<keyword evidence="2" id="KW-0408">Iron</keyword>
<dbReference type="Proteomes" id="UP001222932">
    <property type="component" value="Unassembled WGS sequence"/>
</dbReference>
<name>A0AAD3TXV7_9TREE</name>
<dbReference type="InterPro" id="IPR008778">
    <property type="entry name" value="Pirin_C_dom"/>
</dbReference>
<dbReference type="SUPFAM" id="SSF51182">
    <property type="entry name" value="RmlC-like cupins"/>
    <property type="match status" value="1"/>
</dbReference>
<evidence type="ECO:0000313" key="7">
    <source>
        <dbReference type="Proteomes" id="UP001222932"/>
    </source>
</evidence>
<dbReference type="PIRSF" id="PIRSF006232">
    <property type="entry name" value="Pirin"/>
    <property type="match status" value="1"/>
</dbReference>
<comment type="similarity">
    <text evidence="1 3">Belongs to the pirin family.</text>
</comment>
<feature type="domain" description="Pirin C-terminal" evidence="5">
    <location>
        <begin position="201"/>
        <end position="307"/>
    </location>
</feature>
<evidence type="ECO:0000259" key="4">
    <source>
        <dbReference type="Pfam" id="PF02678"/>
    </source>
</evidence>
<feature type="binding site" evidence="2">
    <location>
        <position position="81"/>
    </location>
    <ligand>
        <name>Fe cation</name>
        <dbReference type="ChEBI" id="CHEBI:24875"/>
    </ligand>
</feature>